<evidence type="ECO:0000259" key="1">
    <source>
        <dbReference type="Pfam" id="PF07883"/>
    </source>
</evidence>
<accession>A0A6I1FKM8</accession>
<organism evidence="2 3">
    <name type="scientific">Bacillus aerolatus</name>
    <dbReference type="NCBI Taxonomy" id="2653354"/>
    <lineage>
        <taxon>Bacteria</taxon>
        <taxon>Bacillati</taxon>
        <taxon>Bacillota</taxon>
        <taxon>Bacilli</taxon>
        <taxon>Bacillales</taxon>
        <taxon>Bacillaceae</taxon>
        <taxon>Bacillus</taxon>
    </lineage>
</organism>
<dbReference type="Pfam" id="PF07883">
    <property type="entry name" value="Cupin_2"/>
    <property type="match status" value="1"/>
</dbReference>
<reference evidence="2 3" key="1">
    <citation type="submission" date="2019-10" db="EMBL/GenBank/DDBJ databases">
        <title>Bacillus aerolatum sp. nov., isolated from bioaerosol of sport playgrounds.</title>
        <authorList>
            <person name="Chen P."/>
            <person name="Zhang G."/>
        </authorList>
    </citation>
    <scope>NUCLEOTIDE SEQUENCE [LARGE SCALE GENOMIC DNA]</scope>
    <source>
        <strain evidence="2 3">CX253</strain>
    </source>
</reference>
<dbReference type="SUPFAM" id="SSF51182">
    <property type="entry name" value="RmlC-like cupins"/>
    <property type="match status" value="1"/>
</dbReference>
<dbReference type="EMBL" id="WEIO01000001">
    <property type="protein sequence ID" value="KAB7709245.1"/>
    <property type="molecule type" value="Genomic_DNA"/>
</dbReference>
<dbReference type="InterPro" id="IPR013096">
    <property type="entry name" value="Cupin_2"/>
</dbReference>
<comment type="caution">
    <text evidence="2">The sequence shown here is derived from an EMBL/GenBank/DDBJ whole genome shotgun (WGS) entry which is preliminary data.</text>
</comment>
<evidence type="ECO:0000313" key="2">
    <source>
        <dbReference type="EMBL" id="KAB7709245.1"/>
    </source>
</evidence>
<dbReference type="CDD" id="cd02209">
    <property type="entry name" value="cupin_XRE_C"/>
    <property type="match status" value="1"/>
</dbReference>
<evidence type="ECO:0000313" key="3">
    <source>
        <dbReference type="Proteomes" id="UP000429595"/>
    </source>
</evidence>
<dbReference type="Proteomes" id="UP000429595">
    <property type="component" value="Unassembled WGS sequence"/>
</dbReference>
<keyword evidence="3" id="KW-1185">Reference proteome</keyword>
<name>A0A6I1FKM8_9BACI</name>
<gene>
    <name evidence="2" type="ORF">F9802_02645</name>
</gene>
<dbReference type="AlphaFoldDB" id="A0A6I1FKM8"/>
<protein>
    <submittedName>
        <fullName evidence="2">Cupin domain-containing protein</fullName>
    </submittedName>
</protein>
<dbReference type="InterPro" id="IPR011051">
    <property type="entry name" value="RmlC_Cupin_sf"/>
</dbReference>
<proteinExistence type="predicted"/>
<feature type="domain" description="Cupin type-2" evidence="1">
    <location>
        <begin position="35"/>
        <end position="69"/>
    </location>
</feature>
<dbReference type="Gene3D" id="2.60.120.10">
    <property type="entry name" value="Jelly Rolls"/>
    <property type="match status" value="1"/>
</dbReference>
<dbReference type="InterPro" id="IPR014710">
    <property type="entry name" value="RmlC-like_jellyroll"/>
</dbReference>
<sequence>MKSIPRYTECSITLNYSIYNLFNSLSLIRFSVERSGEECVFILKGQMTIALGDTEYVLSEGDSIRFKSTISIVFLTSHKKQLYPSGS</sequence>